<sequence length="111" mass="13170">MSHRKQERVRQRTENDCKIDTKKKGITSREIMEDWKLNVRALIVLRRIKNSGLISYIQRKKRVSQNKTWQCARPLQKMHLSKDSQFWDSVLWPGDNKHVVSGLKKSVAKIK</sequence>
<name>A0A4Y2QGN8_ARAVE</name>
<evidence type="ECO:0000313" key="2">
    <source>
        <dbReference type="Proteomes" id="UP000499080"/>
    </source>
</evidence>
<evidence type="ECO:0008006" key="3">
    <source>
        <dbReference type="Google" id="ProtNLM"/>
    </source>
</evidence>
<dbReference type="AlphaFoldDB" id="A0A4Y2QGN8"/>
<reference evidence="1 2" key="1">
    <citation type="journal article" date="2019" name="Sci. Rep.">
        <title>Orb-weaving spider Araneus ventricosus genome elucidates the spidroin gene catalogue.</title>
        <authorList>
            <person name="Kono N."/>
            <person name="Nakamura H."/>
            <person name="Ohtoshi R."/>
            <person name="Moran D.A.P."/>
            <person name="Shinohara A."/>
            <person name="Yoshida Y."/>
            <person name="Fujiwara M."/>
            <person name="Mori M."/>
            <person name="Tomita M."/>
            <person name="Arakawa K."/>
        </authorList>
    </citation>
    <scope>NUCLEOTIDE SEQUENCE [LARGE SCALE GENOMIC DNA]</scope>
</reference>
<dbReference type="Proteomes" id="UP000499080">
    <property type="component" value="Unassembled WGS sequence"/>
</dbReference>
<gene>
    <name evidence="1" type="ORF">AVEN_79985_1</name>
</gene>
<keyword evidence="2" id="KW-1185">Reference proteome</keyword>
<protein>
    <recommendedName>
        <fullName evidence="3">Transposase Tc1-like domain-containing protein</fullName>
    </recommendedName>
</protein>
<organism evidence="1 2">
    <name type="scientific">Araneus ventricosus</name>
    <name type="common">Orbweaver spider</name>
    <name type="synonym">Epeira ventricosa</name>
    <dbReference type="NCBI Taxonomy" id="182803"/>
    <lineage>
        <taxon>Eukaryota</taxon>
        <taxon>Metazoa</taxon>
        <taxon>Ecdysozoa</taxon>
        <taxon>Arthropoda</taxon>
        <taxon>Chelicerata</taxon>
        <taxon>Arachnida</taxon>
        <taxon>Araneae</taxon>
        <taxon>Araneomorphae</taxon>
        <taxon>Entelegynae</taxon>
        <taxon>Araneoidea</taxon>
        <taxon>Araneidae</taxon>
        <taxon>Araneus</taxon>
    </lineage>
</organism>
<dbReference type="EMBL" id="BGPR01013824">
    <property type="protein sequence ID" value="GBN62446.1"/>
    <property type="molecule type" value="Genomic_DNA"/>
</dbReference>
<comment type="caution">
    <text evidence="1">The sequence shown here is derived from an EMBL/GenBank/DDBJ whole genome shotgun (WGS) entry which is preliminary data.</text>
</comment>
<proteinExistence type="predicted"/>
<accession>A0A4Y2QGN8</accession>
<evidence type="ECO:0000313" key="1">
    <source>
        <dbReference type="EMBL" id="GBN62446.1"/>
    </source>
</evidence>